<dbReference type="OrthoDB" id="929868at2"/>
<dbReference type="KEGG" id="dfe:Dfer_0295"/>
<dbReference type="STRING" id="471854.Dfer_0295"/>
<dbReference type="GO" id="GO:0016787">
    <property type="term" value="F:hydrolase activity"/>
    <property type="evidence" value="ECO:0007669"/>
    <property type="project" value="InterPro"/>
</dbReference>
<dbReference type="InterPro" id="IPR010496">
    <property type="entry name" value="AL/BT2_dom"/>
</dbReference>
<dbReference type="EMBL" id="CP001619">
    <property type="protein sequence ID" value="ACT91565.1"/>
    <property type="molecule type" value="Genomic_DNA"/>
</dbReference>
<organism evidence="3 4">
    <name type="scientific">Dyadobacter fermentans (strain ATCC 700827 / DSM 18053 / CIP 107007 / KCTC 52180 / NS114)</name>
    <dbReference type="NCBI Taxonomy" id="471854"/>
    <lineage>
        <taxon>Bacteria</taxon>
        <taxon>Pseudomonadati</taxon>
        <taxon>Bacteroidota</taxon>
        <taxon>Cytophagia</taxon>
        <taxon>Cytophagales</taxon>
        <taxon>Spirosomataceae</taxon>
        <taxon>Dyadobacter</taxon>
    </lineage>
</organism>
<evidence type="ECO:0000259" key="2">
    <source>
        <dbReference type="Pfam" id="PF06439"/>
    </source>
</evidence>
<dbReference type="eggNOG" id="COG2010">
    <property type="taxonomic scope" value="Bacteria"/>
</dbReference>
<reference evidence="3 4" key="1">
    <citation type="journal article" date="2009" name="Stand. Genomic Sci.">
        <title>Complete genome sequence of Dyadobacter fermentans type strain (NS114).</title>
        <authorList>
            <person name="Lang E."/>
            <person name="Lapidus A."/>
            <person name="Chertkov O."/>
            <person name="Brettin T."/>
            <person name="Detter J.C."/>
            <person name="Han C."/>
            <person name="Copeland A."/>
            <person name="Glavina Del Rio T."/>
            <person name="Nolan M."/>
            <person name="Chen F."/>
            <person name="Lucas S."/>
            <person name="Tice H."/>
            <person name="Cheng J.F."/>
            <person name="Land M."/>
            <person name="Hauser L."/>
            <person name="Chang Y.J."/>
            <person name="Jeffries C.D."/>
            <person name="Kopitz M."/>
            <person name="Bruce D."/>
            <person name="Goodwin L."/>
            <person name="Pitluck S."/>
            <person name="Ovchinnikova G."/>
            <person name="Pati A."/>
            <person name="Ivanova N."/>
            <person name="Mavrommatis K."/>
            <person name="Chen A."/>
            <person name="Palaniappan K."/>
            <person name="Chain P."/>
            <person name="Bristow J."/>
            <person name="Eisen J.A."/>
            <person name="Markowitz V."/>
            <person name="Hugenholtz P."/>
            <person name="Goker M."/>
            <person name="Rohde M."/>
            <person name="Kyrpides N.C."/>
            <person name="Klenk H.P."/>
        </authorList>
    </citation>
    <scope>NUCLEOTIDE SEQUENCE [LARGE SCALE GENOMIC DNA]</scope>
    <source>
        <strain evidence="4">ATCC 700827 / DSM 18053 / CIP 107007 / KCTC 52180 / NS114</strain>
    </source>
</reference>
<protein>
    <recommendedName>
        <fullName evidence="2">3-keto-alpha-glucoside-1,2-lyase/3-keto-2-hydroxy-glucal hydratase domain-containing protein</fullName>
    </recommendedName>
</protein>
<evidence type="ECO:0000313" key="3">
    <source>
        <dbReference type="EMBL" id="ACT91565.1"/>
    </source>
</evidence>
<sequence>MRKLPFYFTCAATLAFAGCIMIAPGKPVALFDGRTFNGWEGDTVKTWKIENGSIAGGSLEETVPHNEFLCTRKEYGNFILKVKFKLTGHEGFINTGVQFHSVRLANPAYEMTGYQADLGDKYWASLYDESRRNKTLIAPGSALVEKLVKRNDWNNYEIHSKNGHIQLFLNGTKTIDYQEPDKSIPQKGLIGLQIHGGGKAKVYYKDIVIEEL</sequence>
<name>C6VX92_DYAFD</name>
<feature type="chain" id="PRO_5002971894" description="3-keto-alpha-glucoside-1,2-lyase/3-keto-2-hydroxy-glucal hydratase domain-containing protein" evidence="1">
    <location>
        <begin position="18"/>
        <end position="212"/>
    </location>
</feature>
<feature type="domain" description="3-keto-alpha-glucoside-1,2-lyase/3-keto-2-hydroxy-glucal hydratase" evidence="2">
    <location>
        <begin position="28"/>
        <end position="209"/>
    </location>
</feature>
<dbReference type="Pfam" id="PF06439">
    <property type="entry name" value="3keto-disac_hyd"/>
    <property type="match status" value="1"/>
</dbReference>
<keyword evidence="4" id="KW-1185">Reference proteome</keyword>
<dbReference type="RefSeq" id="WP_012779913.1">
    <property type="nucleotide sequence ID" value="NC_013037.1"/>
</dbReference>
<dbReference type="PROSITE" id="PS51257">
    <property type="entry name" value="PROKAR_LIPOPROTEIN"/>
    <property type="match status" value="1"/>
</dbReference>
<feature type="signal peptide" evidence="1">
    <location>
        <begin position="1"/>
        <end position="17"/>
    </location>
</feature>
<dbReference type="Gene3D" id="2.60.120.560">
    <property type="entry name" value="Exo-inulinase, domain 1"/>
    <property type="match status" value="1"/>
</dbReference>
<dbReference type="Proteomes" id="UP000002011">
    <property type="component" value="Chromosome"/>
</dbReference>
<accession>C6VX92</accession>
<evidence type="ECO:0000313" key="4">
    <source>
        <dbReference type="Proteomes" id="UP000002011"/>
    </source>
</evidence>
<dbReference type="HOGENOM" id="CLU_073042_2_0_10"/>
<dbReference type="AlphaFoldDB" id="C6VX92"/>
<evidence type="ECO:0000256" key="1">
    <source>
        <dbReference type="SAM" id="SignalP"/>
    </source>
</evidence>
<gene>
    <name evidence="3" type="ordered locus">Dfer_0295</name>
</gene>
<keyword evidence="1" id="KW-0732">Signal</keyword>
<proteinExistence type="predicted"/>